<feature type="domain" description="Strawberry notch helicase C" evidence="3">
    <location>
        <begin position="534"/>
        <end position="804"/>
    </location>
</feature>
<dbReference type="AlphaFoldDB" id="A0AAD8YFR2"/>
<evidence type="ECO:0000313" key="6">
    <source>
        <dbReference type="Proteomes" id="UP001224775"/>
    </source>
</evidence>
<evidence type="ECO:0000259" key="3">
    <source>
        <dbReference type="Pfam" id="PF13871"/>
    </source>
</evidence>
<dbReference type="GO" id="GO:0006355">
    <property type="term" value="P:regulation of DNA-templated transcription"/>
    <property type="evidence" value="ECO:0007669"/>
    <property type="project" value="InterPro"/>
</dbReference>
<comment type="caution">
    <text evidence="5">The sequence shown here is derived from an EMBL/GenBank/DDBJ whole genome shotgun (WGS) entry which is preliminary data.</text>
</comment>
<gene>
    <name evidence="5" type="ORF">QTG54_004703</name>
</gene>
<evidence type="ECO:0000256" key="1">
    <source>
        <dbReference type="ARBA" id="ARBA00006992"/>
    </source>
</evidence>
<organism evidence="5 6">
    <name type="scientific">Skeletonema marinoi</name>
    <dbReference type="NCBI Taxonomy" id="267567"/>
    <lineage>
        <taxon>Eukaryota</taxon>
        <taxon>Sar</taxon>
        <taxon>Stramenopiles</taxon>
        <taxon>Ochrophyta</taxon>
        <taxon>Bacillariophyta</taxon>
        <taxon>Coscinodiscophyceae</taxon>
        <taxon>Thalassiosirophycidae</taxon>
        <taxon>Thalassiosirales</taxon>
        <taxon>Skeletonemataceae</taxon>
        <taxon>Skeletonema</taxon>
        <taxon>Skeletonema marinoi-dohrnii complex</taxon>
    </lineage>
</organism>
<evidence type="ECO:0000259" key="4">
    <source>
        <dbReference type="Pfam" id="PF13872"/>
    </source>
</evidence>
<dbReference type="InterPro" id="IPR039187">
    <property type="entry name" value="SNO_AAA"/>
</dbReference>
<feature type="non-terminal residue" evidence="5">
    <location>
        <position position="1"/>
    </location>
</feature>
<keyword evidence="6" id="KW-1185">Reference proteome</keyword>
<dbReference type="Pfam" id="PF13871">
    <property type="entry name" value="Helicase_C_4"/>
    <property type="match status" value="2"/>
</dbReference>
<sequence>GLCGLPAKPVKQQDERNDDELDEVEEEMTYKSYRPAKLLFGQPHPDPVVENATLSAVLPPDISYNLAIPANIIAEGKLSNLQLEAIVYGNQRHAVDLPLAPTKDVAMEEAVELPAEGKVVARSLYLCRRVVVLARWENISRGRKKHIWVSVSADLYEDAKRDLSDLGLDKYASAKCYSLGNYKNQDTIKQDEGVMFSTYNTLIAKNRLDQLLQWCGDSFDGLIMLDECHRCKSIELDGEGNAKKSSSKTAQIVVELQKKLPRARVVYCSATSVSEPKNLGFMNRLGLWGRGTEHASFQEFIDSIENLGTGAIELNAMHLKSLGALQARQLSYSTCDFELVDVVSDENFSAVYEQAARIFVDLYSALVKSGARKTEFWAEHLRFFKFLAIATKVDDCIRIAKQAIEDGCCCVIGLQSTGEASSTRAAKAIGINEEGGGTFSEFISSPAEGLKRLIRNIIAPDQVRAWIDAVDKLELPANALDRLLNELGGPEAVAELTGRKTRQVRRYEATMEKEVISYEKRKLSNIEEKISFRERRRVHITLELPWSADKAIQQLGRTHRSNQSSGPLYKFMLSDIGGEARFGAAVSRRLASLGALTQGDRRATGSANALGLGSFDIDNEYGNVSLKKMLHTIRKCSSMKNDSESLDVPDHLFVDAVKLIDAYLLRARHPNGTWNQGFLPFDVGSQRSDSTMRFILFRRRFTHNRVAAIDEAINNETSPMIDVEELKALGLNLNVIANLWMVDVDVNETDFPASGKKRIVPKFLNRILGLGLTKQSLFMDYFLSFLEVEVKAARAAGKMDVGIKTLTGQHVEIVDKPRSFSFSEDCQVKVYKVTVDKGMTFDAAFDVCSEELAHQNEGAKIVTGFYTQQGRGHKIPKVRLIISTDKRSKQVIVYRPNAGRGVLTKTYVSSRIRLGDLTLLTSEDKIKELWETEYSLADIAFPTGKNIDFNLTSFFDTNHSHVSSFVFFRVSSWMLSCIPSYDDQQLFSVVRVEATNASGEVEMIQSLEDETASSFEETEEISDIEVGQGVALEMKSVGSSILRGHIVKEHEDGKWVVEFSNKRKFKMTDKQVAAARKLFEEEVASLVEANVLKIDAMSSMSETTLGAWSKKVRKPVLPNVSEVNTDMYEQLFEEHHQGSVPDTLIGIEFSDKRGLEDEDGLMLWESVLRNLSVKMLTEGAKPICMQSDDKLASDDEVVPKSE</sequence>
<dbReference type="InterPro" id="IPR027417">
    <property type="entry name" value="P-loop_NTPase"/>
</dbReference>
<dbReference type="Gene3D" id="3.40.50.300">
    <property type="entry name" value="P-loop containing nucleotide triphosphate hydrolases"/>
    <property type="match status" value="1"/>
</dbReference>
<dbReference type="SUPFAM" id="SSF52540">
    <property type="entry name" value="P-loop containing nucleoside triphosphate hydrolases"/>
    <property type="match status" value="1"/>
</dbReference>
<feature type="domain" description="Strawberry notch AAA" evidence="4">
    <location>
        <begin position="43"/>
        <end position="353"/>
    </location>
</feature>
<dbReference type="InterPro" id="IPR026937">
    <property type="entry name" value="SBNO_Helicase_C_dom"/>
</dbReference>
<dbReference type="PANTHER" id="PTHR12706">
    <property type="entry name" value="STRAWBERRY NOTCH-RELATED"/>
    <property type="match status" value="1"/>
</dbReference>
<dbReference type="PANTHER" id="PTHR12706:SF30">
    <property type="entry name" value="PROTEIN STRAWBERRY NOTCH-RELATED"/>
    <property type="match status" value="1"/>
</dbReference>
<dbReference type="InterPro" id="IPR026741">
    <property type="entry name" value="SNO"/>
</dbReference>
<feature type="region of interest" description="Disordered" evidence="2">
    <location>
        <begin position="1"/>
        <end position="23"/>
    </location>
</feature>
<protein>
    <submittedName>
        <fullName evidence="5">Strawberry notch-related protein</fullName>
    </submittedName>
</protein>
<reference evidence="5" key="1">
    <citation type="submission" date="2023-06" db="EMBL/GenBank/DDBJ databases">
        <title>Survivors Of The Sea: Transcriptome response of Skeletonema marinoi to long-term dormancy.</title>
        <authorList>
            <person name="Pinder M.I.M."/>
            <person name="Kourtchenko O."/>
            <person name="Robertson E.K."/>
            <person name="Larsson T."/>
            <person name="Maumus F."/>
            <person name="Osuna-Cruz C.M."/>
            <person name="Vancaester E."/>
            <person name="Stenow R."/>
            <person name="Vandepoele K."/>
            <person name="Ploug H."/>
            <person name="Bruchert V."/>
            <person name="Godhe A."/>
            <person name="Topel M."/>
        </authorList>
    </citation>
    <scope>NUCLEOTIDE SEQUENCE</scope>
    <source>
        <strain evidence="5">R05AC</strain>
    </source>
</reference>
<dbReference type="GO" id="GO:0005634">
    <property type="term" value="C:nucleus"/>
    <property type="evidence" value="ECO:0007669"/>
    <property type="project" value="TreeGrafter"/>
</dbReference>
<feature type="domain" description="Strawberry notch helicase C" evidence="3">
    <location>
        <begin position="478"/>
        <end position="532"/>
    </location>
</feature>
<name>A0AAD8YFR2_9STRA</name>
<dbReference type="Proteomes" id="UP001224775">
    <property type="component" value="Unassembled WGS sequence"/>
</dbReference>
<dbReference type="GO" id="GO:0031490">
    <property type="term" value="F:chromatin DNA binding"/>
    <property type="evidence" value="ECO:0007669"/>
    <property type="project" value="TreeGrafter"/>
</dbReference>
<comment type="similarity">
    <text evidence="1">Belongs to the SBNO family.</text>
</comment>
<proteinExistence type="inferred from homology"/>
<accession>A0AAD8YFR2</accession>
<dbReference type="GO" id="GO:0042393">
    <property type="term" value="F:histone binding"/>
    <property type="evidence" value="ECO:0007669"/>
    <property type="project" value="TreeGrafter"/>
</dbReference>
<dbReference type="Pfam" id="PF13872">
    <property type="entry name" value="AAA_34"/>
    <property type="match status" value="1"/>
</dbReference>
<evidence type="ECO:0000256" key="2">
    <source>
        <dbReference type="SAM" id="MobiDB-lite"/>
    </source>
</evidence>
<dbReference type="EMBL" id="JATAAI010000007">
    <property type="protein sequence ID" value="KAK1744170.1"/>
    <property type="molecule type" value="Genomic_DNA"/>
</dbReference>
<evidence type="ECO:0000313" key="5">
    <source>
        <dbReference type="EMBL" id="KAK1744170.1"/>
    </source>
</evidence>